<name>A0A1V1V4U0_PHODP</name>
<comment type="similarity">
    <text evidence="1">Belongs to the VgrG protein family.</text>
</comment>
<dbReference type="InterPro" id="IPR054030">
    <property type="entry name" value="Gp5_Vgr_C"/>
</dbReference>
<evidence type="ECO:0000259" key="3">
    <source>
        <dbReference type="Pfam" id="PF22178"/>
    </source>
</evidence>
<feature type="domain" description="Gp5/Type VI secretion system Vgr C-terminal trimerisation" evidence="3">
    <location>
        <begin position="468"/>
        <end position="572"/>
    </location>
</feature>
<dbReference type="SUPFAM" id="SSF69349">
    <property type="entry name" value="Phage fibre proteins"/>
    <property type="match status" value="1"/>
</dbReference>
<reference evidence="4" key="1">
    <citation type="journal article" date="2017" name="Genome Announc.">
        <title>Whole-Genome Sequence of Photobacterium damselae subsp. piscicida Strain 91-197, Isolated from Hybrid Striped Bass (Morone sp.) in the United States.</title>
        <authorList>
            <person name="Teru Y."/>
            <person name="Hikima J."/>
            <person name="Kono T."/>
            <person name="Sakai M."/>
            <person name="Takano T."/>
            <person name="Hawke J.P."/>
            <person name="Takeyama H."/>
            <person name="Aoki T."/>
        </authorList>
    </citation>
    <scope>NUCLEOTIDE SEQUENCE</scope>
    <source>
        <strain evidence="4">91-197</strain>
    </source>
</reference>
<dbReference type="PANTHER" id="PTHR32305:SF11">
    <property type="entry name" value="TYPE VI SECRETION SYSTEM SPIKE PROTEIN VGRG3"/>
    <property type="match status" value="1"/>
</dbReference>
<dbReference type="Pfam" id="PF05954">
    <property type="entry name" value="Phage_GPD"/>
    <property type="match status" value="1"/>
</dbReference>
<accession>A0A1V1V4U0</accession>
<dbReference type="PANTHER" id="PTHR32305">
    <property type="match status" value="1"/>
</dbReference>
<dbReference type="SUPFAM" id="SSF69255">
    <property type="entry name" value="gp5 N-terminal domain-like"/>
    <property type="match status" value="1"/>
</dbReference>
<evidence type="ECO:0000259" key="2">
    <source>
        <dbReference type="Pfam" id="PF04717"/>
    </source>
</evidence>
<reference evidence="5 7" key="3">
    <citation type="submission" date="2020-09" db="EMBL/GenBank/DDBJ databases">
        <title>Complete, closed and curated genome sequences of Photobacterium damselae subsp. piscicida isolates from Australia indicate localised evolution and additional plasmid-borne pathogenicity mechanisms.</title>
        <authorList>
            <person name="Baseggio L."/>
            <person name="Silayeva O."/>
            <person name="Buller N."/>
            <person name="Landos M."/>
            <person name="Engelstaedter J."/>
            <person name="Barnes A.C."/>
        </authorList>
    </citation>
    <scope>NUCLEOTIDE SEQUENCE [LARGE SCALE GENOMIC DNA]</scope>
    <source>
        <strain evidence="5 7">AS-16-0540-1</strain>
    </source>
</reference>
<evidence type="ECO:0000256" key="1">
    <source>
        <dbReference type="ARBA" id="ARBA00005558"/>
    </source>
</evidence>
<dbReference type="InterPro" id="IPR006531">
    <property type="entry name" value="Gp5/Vgr_OB"/>
</dbReference>
<dbReference type="Pfam" id="PF22178">
    <property type="entry name" value="Gp5_trimer_C"/>
    <property type="match status" value="1"/>
</dbReference>
<dbReference type="InterPro" id="IPR050708">
    <property type="entry name" value="T6SS_VgrG/RHS"/>
</dbReference>
<dbReference type="NCBIfam" id="TIGR03361">
    <property type="entry name" value="VI_Rhs_Vgr"/>
    <property type="match status" value="1"/>
</dbReference>
<organism evidence="5 7">
    <name type="scientific">Photobacterium damsela subsp. piscicida</name>
    <name type="common">Pasteurella piscicida</name>
    <dbReference type="NCBI Taxonomy" id="38294"/>
    <lineage>
        <taxon>Bacteria</taxon>
        <taxon>Pseudomonadati</taxon>
        <taxon>Pseudomonadota</taxon>
        <taxon>Gammaproteobacteria</taxon>
        <taxon>Vibrionales</taxon>
        <taxon>Vibrionaceae</taxon>
        <taxon>Photobacterium</taxon>
    </lineage>
</organism>
<dbReference type="Gene3D" id="2.40.50.230">
    <property type="entry name" value="Gp5 N-terminal domain"/>
    <property type="match status" value="1"/>
</dbReference>
<proteinExistence type="inferred from homology"/>
<dbReference type="Gene3D" id="2.30.110.50">
    <property type="match status" value="1"/>
</dbReference>
<dbReference type="Proteomes" id="UP000218676">
    <property type="component" value="Chromosome 1"/>
</dbReference>
<dbReference type="SUPFAM" id="SSF69279">
    <property type="entry name" value="Phage tail proteins"/>
    <property type="match status" value="2"/>
</dbReference>
<protein>
    <submittedName>
        <fullName evidence="4">Phage-related baseplate assembly protein</fullName>
    </submittedName>
    <submittedName>
        <fullName evidence="5">Type VI secretion system tip protein VgrG</fullName>
    </submittedName>
</protein>
<evidence type="ECO:0000313" key="4">
    <source>
        <dbReference type="EMBL" id="BAX53693.1"/>
    </source>
</evidence>
<dbReference type="EMBL" id="AP018045">
    <property type="protein sequence ID" value="BAX53693.1"/>
    <property type="molecule type" value="Genomic_DNA"/>
</dbReference>
<dbReference type="EMBL" id="CP061854">
    <property type="protein sequence ID" value="QOD57282.1"/>
    <property type="molecule type" value="Genomic_DNA"/>
</dbReference>
<dbReference type="InterPro" id="IPR037026">
    <property type="entry name" value="Vgr_OB-fold_dom_sf"/>
</dbReference>
<gene>
    <name evidence="5" type="primary">tssI</name>
    <name evidence="5" type="ORF">IC627_04710</name>
    <name evidence="4" type="ORF">PDPUS_1_02319</name>
</gene>
<reference evidence="6" key="2">
    <citation type="submission" date="2017-05" db="EMBL/GenBank/DDBJ databases">
        <title>Whole genome sequence of fish pathogenic bacteria, Photobacterium damselae subsp. piscicida, strain 91-197, isolated from hybrid striped bass (Morone sp.) in USA.</title>
        <authorList>
            <person name="Teru Y."/>
            <person name="Hikima J."/>
            <person name="Kono T."/>
            <person name="Sakai M."/>
            <person name="Takano T."/>
            <person name="Hawke J.P."/>
            <person name="Takeyama H."/>
            <person name="Aoki T."/>
        </authorList>
    </citation>
    <scope>NUCLEOTIDE SEQUENCE [LARGE SCALE GENOMIC DNA]</scope>
    <source>
        <strain evidence="6">91-197</strain>
    </source>
</reference>
<dbReference type="InterPro" id="IPR006533">
    <property type="entry name" value="T6SS_Vgr_RhsGE"/>
</dbReference>
<evidence type="ECO:0000313" key="6">
    <source>
        <dbReference type="Proteomes" id="UP000218676"/>
    </source>
</evidence>
<dbReference type="RefSeq" id="WP_086957081.1">
    <property type="nucleotide sequence ID" value="NZ_AP018045.1"/>
</dbReference>
<dbReference type="Gene3D" id="4.10.220.110">
    <property type="match status" value="1"/>
</dbReference>
<sequence>MASGLQFTFTVEGLDASTFTVTEFRGSDGLSLPFSFSIDLASRNPSLSPNDTVDRNCSLSVWREGELKQQWFGIVAGFSQGDTGHHHTLYQVQMIPPIGRLALRHNSRIFQTQTVPEIISILLQEMNVQDYAFALARQYPQREYCVQYRETDLAFLQRIAAEEGIFFSFSHKGNKNTVIFTDDTQNVAMLPEPVAYNGLSGGTSPLPFVRQFKRMEQIRPSSAQLKDYSFKNPAYSFLLTEQAKEADYQQAIYEHYDYPGRYKNDESGKPFTQFRLEALRRDAETAQAKSNLEILLAGSKFVLQDHNDDACNRDWLLVEIKHHGTKPQALEEAGGHGVTTYNNEFVVIPGHKPWRPPFNAKPRVDGPQIARVVGPDGEEIYCDEFGRVKIQFPWDRYSNNDDNASCWVRVSQGWAGTQYGMVALPRVGHEVIVNFFEGDPDQPIITGRTYNATNKPPYDLPAHKTRTVLRTETHQGDGYNELRFEDQAGKEEIYVHAQKDMNLLVENDRKDDIKHDLHLDVTNERFTHIKANDHFTVDGESRSQTRGDQTLLVDGSLHVKTGQVWVSEAGNEIHIKSGNKVVIEAGAEITLKAGSSFIKVDASGVSLVGSKVNLNSGGSAGVGSGFSGALPTLPGAVQPAQSLEPNTPLVYSPTKSLEHAAKINVAAVGVCLKREGQTSCGLCKGGHACS</sequence>
<evidence type="ECO:0000313" key="5">
    <source>
        <dbReference type="EMBL" id="QOD57282.1"/>
    </source>
</evidence>
<dbReference type="Gene3D" id="3.55.50.10">
    <property type="entry name" value="Baseplate protein-like domains"/>
    <property type="match status" value="1"/>
</dbReference>
<feature type="domain" description="Gp5/Type VI secretion system Vgr protein OB-fold" evidence="2">
    <location>
        <begin position="384"/>
        <end position="450"/>
    </location>
</feature>
<dbReference type="NCBIfam" id="TIGR01646">
    <property type="entry name" value="vgr_GE"/>
    <property type="match status" value="1"/>
</dbReference>
<dbReference type="Proteomes" id="UP000516656">
    <property type="component" value="Chromosome 1"/>
</dbReference>
<evidence type="ECO:0000313" key="7">
    <source>
        <dbReference type="Proteomes" id="UP000516656"/>
    </source>
</evidence>
<dbReference type="InterPro" id="IPR017847">
    <property type="entry name" value="T6SS_RhsGE_Vgr_subset"/>
</dbReference>
<dbReference type="Pfam" id="PF04717">
    <property type="entry name" value="Phage_base_V"/>
    <property type="match status" value="1"/>
</dbReference>
<dbReference type="AlphaFoldDB" id="A0A1V1V4U0"/>